<reference evidence="2" key="1">
    <citation type="submission" date="2015-10" db="EMBL/GenBank/DDBJ databases">
        <authorList>
            <person name="Regsiter A."/>
            <person name="william w."/>
        </authorList>
    </citation>
    <scope>NUCLEOTIDE SEQUENCE</scope>
    <source>
        <strain evidence="2">Montdore</strain>
    </source>
</reference>
<dbReference type="InterPro" id="IPR014752">
    <property type="entry name" value="Arrestin-like_C"/>
</dbReference>
<evidence type="ECO:0000313" key="2">
    <source>
        <dbReference type="EMBL" id="CUS15143.1"/>
    </source>
</evidence>
<feature type="region of interest" description="Disordered" evidence="1">
    <location>
        <begin position="145"/>
        <end position="175"/>
    </location>
</feature>
<feature type="region of interest" description="Disordered" evidence="1">
    <location>
        <begin position="444"/>
        <end position="486"/>
    </location>
</feature>
<dbReference type="AlphaFoldDB" id="A0A292Q8T0"/>
<dbReference type="InterPro" id="IPR039634">
    <property type="entry name" value="Bul1-like"/>
</dbReference>
<name>A0A292Q8T0_9PEZI</name>
<keyword evidence="3" id="KW-1185">Reference proteome</keyword>
<sequence length="511" mass="54716">MSSSISTRASTFSTFLATTATISPLSKPQTSISINGDNALSAYRTQATYTTHSRITGTVQVVSPNCDVRFDEVVITFEGTTRTWLDRLGPTPASSGRTYADKTFLKLTQPTDDTLLPIPRLLTKSKTYTFPFEFVIPAKLLPSACSHRRSTPEQETAEREEHLHLPPSSGDPTLPDANGALIDDLFPDMLKITYTINARIIRRREADNKPLVLSSSVRKVRVMPYMEDSPPIMLDGGSDGAGAVPGVGGQKYTLKKEKDVKKSFFKPRLGRLQVSAQQPTPLHLQDPNKTSCPSTTVVPISLLFTKTSASPPPKLTTVTTKLRTNTTFSTTPLPHTLQRETPGLAGTYSTTQTLSTRCISNTPWTGNEARLSVPVSPPKGVMLVPSFSTCLGARSYVLEITFGVQNSSSVTLRIPLQVSFPDPAGAGTGAAAAEGGVGVEEFFTPRSVAPPSSSAGREQEEEERGEQLPPHMRPGANLPPEGLPAYVFPPVGGEGGVVRIPSPVGISPGCG</sequence>
<organism evidence="2 3">
    <name type="scientific">Tuber aestivum</name>
    <name type="common">summer truffle</name>
    <dbReference type="NCBI Taxonomy" id="59557"/>
    <lineage>
        <taxon>Eukaryota</taxon>
        <taxon>Fungi</taxon>
        <taxon>Dikarya</taxon>
        <taxon>Ascomycota</taxon>
        <taxon>Pezizomycotina</taxon>
        <taxon>Pezizomycetes</taxon>
        <taxon>Pezizales</taxon>
        <taxon>Tuberaceae</taxon>
        <taxon>Tuber</taxon>
    </lineage>
</organism>
<dbReference type="Proteomes" id="UP001412239">
    <property type="component" value="Unassembled WGS sequence"/>
</dbReference>
<dbReference type="Gene3D" id="2.60.40.640">
    <property type="match status" value="1"/>
</dbReference>
<dbReference type="PANTHER" id="PTHR31904">
    <property type="entry name" value="BYPASS OF STOP CODON PROTEIN 5-RELATED"/>
    <property type="match status" value="1"/>
</dbReference>
<gene>
    <name evidence="2" type="ORF">GSTUAT00000763001</name>
</gene>
<dbReference type="EMBL" id="LN890950">
    <property type="protein sequence ID" value="CUS15143.1"/>
    <property type="molecule type" value="Genomic_DNA"/>
</dbReference>
<feature type="non-terminal residue" evidence="2">
    <location>
        <position position="1"/>
    </location>
</feature>
<evidence type="ECO:0000313" key="3">
    <source>
        <dbReference type="Proteomes" id="UP001412239"/>
    </source>
</evidence>
<evidence type="ECO:0000256" key="1">
    <source>
        <dbReference type="SAM" id="MobiDB-lite"/>
    </source>
</evidence>
<accession>A0A292Q8T0</accession>
<dbReference type="PANTHER" id="PTHR31904:SF1">
    <property type="entry name" value="BYPASS OF STOP CODON PROTEIN 5-RELATED"/>
    <property type="match status" value="1"/>
</dbReference>
<proteinExistence type="predicted"/>
<feature type="compositionally biased region" description="Basic and acidic residues" evidence="1">
    <location>
        <begin position="150"/>
        <end position="164"/>
    </location>
</feature>
<protein>
    <recommendedName>
        <fullName evidence="4">Arrestin-like N-terminal domain-containing protein</fullName>
    </recommendedName>
</protein>
<evidence type="ECO:0008006" key="4">
    <source>
        <dbReference type="Google" id="ProtNLM"/>
    </source>
</evidence>